<evidence type="ECO:0000256" key="10">
    <source>
        <dbReference type="ARBA" id="ARBA00023065"/>
    </source>
</evidence>
<dbReference type="PRINTS" id="PR00123">
    <property type="entry name" value="ATPASEA"/>
</dbReference>
<evidence type="ECO:0000256" key="4">
    <source>
        <dbReference type="ARBA" id="ARBA00011648"/>
    </source>
</evidence>
<proteinExistence type="inferred from homology"/>
<evidence type="ECO:0000256" key="8">
    <source>
        <dbReference type="ARBA" id="ARBA00022781"/>
    </source>
</evidence>
<keyword evidence="5" id="KW-0813">Transport</keyword>
<keyword evidence="12" id="KW-0066">ATP synthesis</keyword>
<evidence type="ECO:0000256" key="9">
    <source>
        <dbReference type="ARBA" id="ARBA00022989"/>
    </source>
</evidence>
<comment type="subcellular location">
    <subcellularLocation>
        <location evidence="2">Membrane</location>
        <topology evidence="2">Multi-pass membrane protein</topology>
    </subcellularLocation>
    <subcellularLocation>
        <location evidence="13">Mitochondrion inner membrane</location>
        <topology evidence="13">Multi-pass membrane protein</topology>
    </subcellularLocation>
</comment>
<comment type="similarity">
    <text evidence="3">Belongs to the ATPase A chain family.</text>
</comment>
<comment type="function">
    <text evidence="1">Mitochondrial membrane ATP synthase (F(1)F(0) ATP synthase or Complex V) produces ATP from ADP in the presence of a proton gradient across the membrane which is generated by electron transport complexes of the respiratory chain. F-type ATPases consist of two structural domains, F(1) - containing the extramembraneous catalytic core and F(0) - containing the membrane proton channel, linked together by a central stalk and a peripheral stalk. During catalysis, ATP synthesis in the catalytic domain of F(1) is coupled via a rotary mechanism of the central stalk subunits to proton translocation. Key component of the proton channel; it may play a direct role in the translocation of protons across the membrane.</text>
</comment>
<dbReference type="AlphaFoldDB" id="A0A3G1GN27"/>
<evidence type="ECO:0000256" key="2">
    <source>
        <dbReference type="ARBA" id="ARBA00004141"/>
    </source>
</evidence>
<evidence type="ECO:0000256" key="13">
    <source>
        <dbReference type="RuleBase" id="RU004450"/>
    </source>
</evidence>
<dbReference type="Pfam" id="PF00119">
    <property type="entry name" value="ATP-synt_A"/>
    <property type="match status" value="1"/>
</dbReference>
<evidence type="ECO:0000256" key="7">
    <source>
        <dbReference type="ARBA" id="ARBA00022692"/>
    </source>
</evidence>
<dbReference type="SUPFAM" id="SSF81336">
    <property type="entry name" value="F1F0 ATP synthase subunit A"/>
    <property type="match status" value="1"/>
</dbReference>
<gene>
    <name evidence="15" type="primary">atp6</name>
</gene>
<feature type="transmembrane region" description="Helical" evidence="14">
    <location>
        <begin position="20"/>
        <end position="47"/>
    </location>
</feature>
<feature type="transmembrane region" description="Helical" evidence="14">
    <location>
        <begin position="97"/>
        <end position="117"/>
    </location>
</feature>
<dbReference type="CDD" id="cd00310">
    <property type="entry name" value="ATP-synt_Fo_a_6"/>
    <property type="match status" value="1"/>
</dbReference>
<keyword evidence="11 14" id="KW-0472">Membrane</keyword>
<protein>
    <recommendedName>
        <fullName evidence="13">ATP synthase subunit a</fullName>
    </recommendedName>
</protein>
<evidence type="ECO:0000256" key="5">
    <source>
        <dbReference type="ARBA" id="ARBA00022448"/>
    </source>
</evidence>
<dbReference type="InterPro" id="IPR045083">
    <property type="entry name" value="ATP_synth_F0_asu_bact/mt"/>
</dbReference>
<accession>A0A3G1GN27</accession>
<dbReference type="PROSITE" id="PS00449">
    <property type="entry name" value="ATPASE_A"/>
    <property type="match status" value="1"/>
</dbReference>
<dbReference type="InterPro" id="IPR035908">
    <property type="entry name" value="F0_ATP_A_sf"/>
</dbReference>
<keyword evidence="10" id="KW-0406">Ion transport</keyword>
<keyword evidence="6" id="KW-0138">CF(0)</keyword>
<feature type="transmembrane region" description="Helical" evidence="14">
    <location>
        <begin position="68"/>
        <end position="91"/>
    </location>
</feature>
<comment type="subunit">
    <text evidence="4">F-type ATPases have 2 components, CF(1) - the catalytic core - and CF(0) - the membrane proton channel. CF(1) has five subunits: alpha(3), beta(3), gamma(1), delta(1), epsilon(1). CF(0) has three main subunits: a, b and c.</text>
</comment>
<reference evidence="15" key="1">
    <citation type="journal article" date="2015" name="Methods Ecol Evol 6">
        <title>Validating the power of mitochondrial metagenomics for community ecology and phylogenetics of complex assemblages.</title>
        <authorList>
            <person name="Gomez-Rodriguez C."/>
            <person name="Crampton-Platt A."/>
            <person name="Timmermans M.J.T.N."/>
            <person name="Baselga A."/>
            <person name="Vogler A.P."/>
        </authorList>
    </citation>
    <scope>NUCLEOTIDE SEQUENCE</scope>
</reference>
<organism evidence="15">
    <name type="scientific">Chrysolina polita</name>
    <name type="common">Knotgrass leaf beetle</name>
    <name type="synonym">Chrysomela polita</name>
    <dbReference type="NCBI Taxonomy" id="75530"/>
    <lineage>
        <taxon>Eukaryota</taxon>
        <taxon>Metazoa</taxon>
        <taxon>Ecdysozoa</taxon>
        <taxon>Arthropoda</taxon>
        <taxon>Hexapoda</taxon>
        <taxon>Insecta</taxon>
        <taxon>Pterygota</taxon>
        <taxon>Neoptera</taxon>
        <taxon>Endopterygota</taxon>
        <taxon>Coleoptera</taxon>
        <taxon>Polyphaga</taxon>
        <taxon>Cucujiformia</taxon>
        <taxon>Chrysomeloidea</taxon>
        <taxon>Chrysomelidae</taxon>
        <taxon>Chrysomelinae</taxon>
        <taxon>Chrysomelini</taxon>
        <taxon>Chrysolina</taxon>
    </lineage>
</organism>
<dbReference type="InterPro" id="IPR023011">
    <property type="entry name" value="ATP_synth_F0_asu_AS"/>
</dbReference>
<evidence type="ECO:0000256" key="3">
    <source>
        <dbReference type="ARBA" id="ARBA00006810"/>
    </source>
</evidence>
<evidence type="ECO:0000256" key="12">
    <source>
        <dbReference type="ARBA" id="ARBA00023310"/>
    </source>
</evidence>
<sequence length="222" mass="25478">MMMNLFSSFDPSSNYNLSLNWLSIFMGMIIIPPMFWMIPSRFSMLWIKLFNKLHFEFKILTYKNQGSTLMFTSLFSLLLFNNFMGLFPYIFTSTSHMTLTFSLAFPLWLSFMIYGWLKNTIHMFTHLIPQGTPPILMPFMVCIETISNIIRPGTLAIRLSANMIAGHLLMTLLGNVGTSLSYLTINILLITQILLLTLESAVTIIQSYVFSILSILYSSEVK</sequence>
<dbReference type="NCBIfam" id="TIGR01131">
    <property type="entry name" value="ATP_synt_6_or_A"/>
    <property type="match status" value="1"/>
</dbReference>
<dbReference type="PANTHER" id="PTHR11410:SF0">
    <property type="entry name" value="ATP SYNTHASE SUBUNIT A"/>
    <property type="match status" value="1"/>
</dbReference>
<keyword evidence="8" id="KW-0375">Hydrogen ion transport</keyword>
<dbReference type="Gene3D" id="1.20.120.220">
    <property type="entry name" value="ATP synthase, F0 complex, subunit A"/>
    <property type="match status" value="1"/>
</dbReference>
<keyword evidence="7 14" id="KW-0812">Transmembrane</keyword>
<evidence type="ECO:0000256" key="14">
    <source>
        <dbReference type="SAM" id="Phobius"/>
    </source>
</evidence>
<dbReference type="EMBL" id="KX943340">
    <property type="protein sequence ID" value="APX39188.1"/>
    <property type="molecule type" value="Genomic_DNA"/>
</dbReference>
<keyword evidence="9 14" id="KW-1133">Transmembrane helix</keyword>
<name>A0A3G1GN27_CHRPO</name>
<keyword evidence="15" id="KW-0496">Mitochondrion</keyword>
<geneLocation type="mitochondrion" evidence="15"/>
<evidence type="ECO:0000256" key="11">
    <source>
        <dbReference type="ARBA" id="ARBA00023136"/>
    </source>
</evidence>
<feature type="transmembrane region" description="Helical" evidence="14">
    <location>
        <begin position="168"/>
        <end position="195"/>
    </location>
</feature>
<feature type="transmembrane region" description="Helical" evidence="14">
    <location>
        <begin position="201"/>
        <end position="219"/>
    </location>
</feature>
<evidence type="ECO:0000256" key="1">
    <source>
        <dbReference type="ARBA" id="ARBA00002070"/>
    </source>
</evidence>
<dbReference type="GO" id="GO:0005743">
    <property type="term" value="C:mitochondrial inner membrane"/>
    <property type="evidence" value="ECO:0007669"/>
    <property type="project" value="UniProtKB-SubCell"/>
</dbReference>
<dbReference type="GO" id="GO:0045259">
    <property type="term" value="C:proton-transporting ATP synthase complex"/>
    <property type="evidence" value="ECO:0007669"/>
    <property type="project" value="UniProtKB-KW"/>
</dbReference>
<evidence type="ECO:0000256" key="6">
    <source>
        <dbReference type="ARBA" id="ARBA00022547"/>
    </source>
</evidence>
<evidence type="ECO:0000313" key="15">
    <source>
        <dbReference type="EMBL" id="APX39188.1"/>
    </source>
</evidence>
<dbReference type="GO" id="GO:0046933">
    <property type="term" value="F:proton-transporting ATP synthase activity, rotational mechanism"/>
    <property type="evidence" value="ECO:0007669"/>
    <property type="project" value="TreeGrafter"/>
</dbReference>
<dbReference type="PANTHER" id="PTHR11410">
    <property type="entry name" value="ATP SYNTHASE SUBUNIT A"/>
    <property type="match status" value="1"/>
</dbReference>
<dbReference type="InterPro" id="IPR000568">
    <property type="entry name" value="ATP_synth_F0_asu"/>
</dbReference>